<dbReference type="PATRIC" id="fig|33934.7.peg.1636"/>
<dbReference type="EMBL" id="LUCQ01000076">
    <property type="protein sequence ID" value="OAO80030.1"/>
    <property type="molecule type" value="Genomic_DNA"/>
</dbReference>
<dbReference type="GO" id="GO:0006313">
    <property type="term" value="P:DNA transposition"/>
    <property type="evidence" value="ECO:0007669"/>
    <property type="project" value="InterPro"/>
</dbReference>
<evidence type="ECO:0000259" key="1">
    <source>
        <dbReference type="Pfam" id="PF01609"/>
    </source>
</evidence>
<gene>
    <name evidence="2" type="ORF">TAF16_1276</name>
</gene>
<name>A0A178TF51_9BACL</name>
<evidence type="ECO:0000313" key="3">
    <source>
        <dbReference type="Proteomes" id="UP000078336"/>
    </source>
</evidence>
<reference evidence="2 3" key="1">
    <citation type="submission" date="2016-03" db="EMBL/GenBank/DDBJ databases">
        <title>Spore heat resistance.</title>
        <authorList>
            <person name="Boekhorst J."/>
            <person name="Berendsen E.M."/>
            <person name="Wells-Bennik M.H."/>
            <person name="Kuipers O.P."/>
        </authorList>
    </citation>
    <scope>NUCLEOTIDE SEQUENCE [LARGE SCALE GENOMIC DNA]</scope>
    <source>
        <strain evidence="2 3">AF16</strain>
    </source>
</reference>
<dbReference type="SUPFAM" id="SSF53098">
    <property type="entry name" value="Ribonuclease H-like"/>
    <property type="match status" value="1"/>
</dbReference>
<sequence>MRWQIELLFKAWKSIFDLAKVKKMKKERFECHVYGTLIAILVTQTFLFQARTYWQQTEGIQISERKALDVLQSYWQQLLLRLSKEEISLSSLLLLLRKHGRKDRRKGKETASDLLVKLGIY</sequence>
<feature type="domain" description="Transposase IS4-like" evidence="1">
    <location>
        <begin position="2"/>
        <end position="41"/>
    </location>
</feature>
<dbReference type="GO" id="GO:0004803">
    <property type="term" value="F:transposase activity"/>
    <property type="evidence" value="ECO:0007669"/>
    <property type="project" value="InterPro"/>
</dbReference>
<protein>
    <submittedName>
        <fullName evidence="2">IS231-related transposase</fullName>
    </submittedName>
</protein>
<dbReference type="InterPro" id="IPR002559">
    <property type="entry name" value="Transposase_11"/>
</dbReference>
<proteinExistence type="predicted"/>
<dbReference type="InterPro" id="IPR012337">
    <property type="entry name" value="RNaseH-like_sf"/>
</dbReference>
<dbReference type="GO" id="GO:0003677">
    <property type="term" value="F:DNA binding"/>
    <property type="evidence" value="ECO:0007669"/>
    <property type="project" value="InterPro"/>
</dbReference>
<organism evidence="2 3">
    <name type="scientific">Anoxybacillus flavithermus</name>
    <dbReference type="NCBI Taxonomy" id="33934"/>
    <lineage>
        <taxon>Bacteria</taxon>
        <taxon>Bacillati</taxon>
        <taxon>Bacillota</taxon>
        <taxon>Bacilli</taxon>
        <taxon>Bacillales</taxon>
        <taxon>Anoxybacillaceae</taxon>
        <taxon>Anoxybacillus</taxon>
    </lineage>
</organism>
<comment type="caution">
    <text evidence="2">The sequence shown here is derived from an EMBL/GenBank/DDBJ whole genome shotgun (WGS) entry which is preliminary data.</text>
</comment>
<dbReference type="Pfam" id="PF01609">
    <property type="entry name" value="DDE_Tnp_1"/>
    <property type="match status" value="1"/>
</dbReference>
<dbReference type="Proteomes" id="UP000078336">
    <property type="component" value="Unassembled WGS sequence"/>
</dbReference>
<keyword evidence="3" id="KW-1185">Reference proteome</keyword>
<accession>A0A178TF51</accession>
<evidence type="ECO:0000313" key="2">
    <source>
        <dbReference type="EMBL" id="OAO80030.1"/>
    </source>
</evidence>
<dbReference type="RefSeq" id="WP_230456151.1">
    <property type="nucleotide sequence ID" value="NZ_JABJUT010000076.1"/>
</dbReference>
<dbReference type="AlphaFoldDB" id="A0A178TF51"/>